<keyword evidence="2" id="KW-0378">Hydrolase</keyword>
<organism evidence="4 5">
    <name type="scientific">Rhizobium lusitanum</name>
    <dbReference type="NCBI Taxonomy" id="293958"/>
    <lineage>
        <taxon>Bacteria</taxon>
        <taxon>Pseudomonadati</taxon>
        <taxon>Pseudomonadota</taxon>
        <taxon>Alphaproteobacteria</taxon>
        <taxon>Hyphomicrobiales</taxon>
        <taxon>Rhizobiaceae</taxon>
        <taxon>Rhizobium/Agrobacterium group</taxon>
        <taxon>Rhizobium</taxon>
    </lineage>
</organism>
<protein>
    <submittedName>
        <fullName evidence="4">NUDIX domain-containing protein</fullName>
    </submittedName>
</protein>
<dbReference type="GO" id="GO:0016787">
    <property type="term" value="F:hydrolase activity"/>
    <property type="evidence" value="ECO:0007669"/>
    <property type="project" value="UniProtKB-KW"/>
</dbReference>
<dbReference type="EMBL" id="WUEY01000014">
    <property type="protein sequence ID" value="NEI72889.1"/>
    <property type="molecule type" value="Genomic_DNA"/>
</dbReference>
<dbReference type="Pfam" id="PF00293">
    <property type="entry name" value="NUDIX"/>
    <property type="match status" value="1"/>
</dbReference>
<dbReference type="PROSITE" id="PS00893">
    <property type="entry name" value="NUDIX_BOX"/>
    <property type="match status" value="1"/>
</dbReference>
<reference evidence="4 5" key="1">
    <citation type="submission" date="2019-12" db="EMBL/GenBank/DDBJ databases">
        <title>Rhizobium genotypes associated with high levels of biological nitrogen fixation by grain legumes in a temperate-maritime cropping system.</title>
        <authorList>
            <person name="Maluk M."/>
            <person name="Francesc Ferrando Molina F."/>
            <person name="Lopez Del Egido L."/>
            <person name="Lafos M."/>
            <person name="Langarica-Fuentes A."/>
            <person name="Gebre Yohannes G."/>
            <person name="Young M.W."/>
            <person name="Martin P."/>
            <person name="Gantlett R."/>
            <person name="Kenicer G."/>
            <person name="Hawes C."/>
            <person name="Begg G.S."/>
            <person name="Quilliam R.S."/>
            <person name="Squire G.R."/>
            <person name="Poole P.S."/>
            <person name="Young P.W."/>
            <person name="Iannetta P.M."/>
            <person name="James E.K."/>
        </authorList>
    </citation>
    <scope>NUCLEOTIDE SEQUENCE [LARGE SCALE GENOMIC DNA]</scope>
    <source>
        <strain evidence="4 5">JHI1118</strain>
    </source>
</reference>
<comment type="cofactor">
    <cofactor evidence="1">
        <name>Mg(2+)</name>
        <dbReference type="ChEBI" id="CHEBI:18420"/>
    </cofactor>
</comment>
<evidence type="ECO:0000313" key="5">
    <source>
        <dbReference type="Proteomes" id="UP000483035"/>
    </source>
</evidence>
<dbReference type="PANTHER" id="PTHR10885:SF20">
    <property type="entry name" value="NUDIX HYDROLASE DOMAIN-CONTAINING PROTEIN"/>
    <property type="match status" value="1"/>
</dbReference>
<dbReference type="PANTHER" id="PTHR10885">
    <property type="entry name" value="ISOPENTENYL-DIPHOSPHATE DELTA-ISOMERASE"/>
    <property type="match status" value="1"/>
</dbReference>
<dbReference type="GO" id="GO:0009240">
    <property type="term" value="P:isopentenyl diphosphate biosynthetic process"/>
    <property type="evidence" value="ECO:0007669"/>
    <property type="project" value="TreeGrafter"/>
</dbReference>
<dbReference type="AlphaFoldDB" id="A0A6L9UBY3"/>
<evidence type="ECO:0000259" key="3">
    <source>
        <dbReference type="PROSITE" id="PS51462"/>
    </source>
</evidence>
<dbReference type="Gene3D" id="3.90.79.10">
    <property type="entry name" value="Nucleoside Triphosphate Pyrophosphohydrolase"/>
    <property type="match status" value="1"/>
</dbReference>
<dbReference type="SUPFAM" id="SSF55811">
    <property type="entry name" value="Nudix"/>
    <property type="match status" value="1"/>
</dbReference>
<evidence type="ECO:0000313" key="4">
    <source>
        <dbReference type="EMBL" id="NEI72889.1"/>
    </source>
</evidence>
<dbReference type="RefSeq" id="WP_163990720.1">
    <property type="nucleotide sequence ID" value="NZ_WUEY01000014.1"/>
</dbReference>
<accession>A0A6L9UBY3</accession>
<dbReference type="GO" id="GO:0004452">
    <property type="term" value="F:isopentenyl-diphosphate delta-isomerase activity"/>
    <property type="evidence" value="ECO:0007669"/>
    <property type="project" value="TreeGrafter"/>
</dbReference>
<dbReference type="InterPro" id="IPR015797">
    <property type="entry name" value="NUDIX_hydrolase-like_dom_sf"/>
</dbReference>
<dbReference type="PROSITE" id="PS51462">
    <property type="entry name" value="NUDIX"/>
    <property type="match status" value="1"/>
</dbReference>
<dbReference type="InterPro" id="IPR020084">
    <property type="entry name" value="NUDIX_hydrolase_CS"/>
</dbReference>
<dbReference type="GO" id="GO:0005737">
    <property type="term" value="C:cytoplasm"/>
    <property type="evidence" value="ECO:0007669"/>
    <property type="project" value="TreeGrafter"/>
</dbReference>
<feature type="domain" description="Nudix hydrolase" evidence="3">
    <location>
        <begin position="29"/>
        <end position="167"/>
    </location>
</feature>
<dbReference type="InterPro" id="IPR000086">
    <property type="entry name" value="NUDIX_hydrolase_dom"/>
</dbReference>
<proteinExistence type="predicted"/>
<comment type="caution">
    <text evidence="4">The sequence shown here is derived from an EMBL/GenBank/DDBJ whole genome shotgun (WGS) entry which is preliminary data.</text>
</comment>
<dbReference type="Proteomes" id="UP000483035">
    <property type="component" value="Unassembled WGS sequence"/>
</dbReference>
<dbReference type="CDD" id="cd04692">
    <property type="entry name" value="NUDIX_Hydrolase"/>
    <property type="match status" value="1"/>
</dbReference>
<gene>
    <name evidence="4" type="ORF">GR212_25335</name>
</gene>
<evidence type="ECO:0000256" key="1">
    <source>
        <dbReference type="ARBA" id="ARBA00001946"/>
    </source>
</evidence>
<name>A0A6L9UBY3_9HYPH</name>
<evidence type="ECO:0000256" key="2">
    <source>
        <dbReference type="ARBA" id="ARBA00022801"/>
    </source>
</evidence>
<sequence>MKNAIDVLDESGLRTGEVLSRSDIHRLGKLHRVVHLYLFDTKGRLLLQRRASTVDHFPDALTISVLGHVDAGESSMDTVERELEEELGLSRERVSTRFLFSYRRDAVLSEEYIDRQFNDVYAAWGDFALSDVAVDTAEVAGVCLVEFAEFVAMASDPSSALADVYRDEARDLVYFLAKRFGTTPQSICETHLPS</sequence>